<dbReference type="AlphaFoldDB" id="A0AAD8X9S6"/>
<gene>
    <name evidence="1" type="ORF">BDZ83DRAFT_96157</name>
</gene>
<reference evidence="1" key="1">
    <citation type="submission" date="2021-12" db="EMBL/GenBank/DDBJ databases">
        <title>Comparative genomics, transcriptomics and evolutionary studies reveal genomic signatures of adaptation to plant cell wall in hemibiotrophic fungi.</title>
        <authorList>
            <consortium name="DOE Joint Genome Institute"/>
            <person name="Baroncelli R."/>
            <person name="Diaz J.F."/>
            <person name="Benocci T."/>
            <person name="Peng M."/>
            <person name="Battaglia E."/>
            <person name="Haridas S."/>
            <person name="Andreopoulos W."/>
            <person name="Labutti K."/>
            <person name="Pangilinan J."/>
            <person name="Floch G.L."/>
            <person name="Makela M.R."/>
            <person name="Henrissat B."/>
            <person name="Grigoriev I.V."/>
            <person name="Crouch J.A."/>
            <person name="De Vries R.P."/>
            <person name="Sukno S.A."/>
            <person name="Thon M.R."/>
        </authorList>
    </citation>
    <scope>NUCLEOTIDE SEQUENCE</scope>
    <source>
        <strain evidence="1">CBS 112980</strain>
    </source>
</reference>
<proteinExistence type="predicted"/>
<dbReference type="RefSeq" id="XP_060359422.1">
    <property type="nucleotide sequence ID" value="XM_060516033.1"/>
</dbReference>
<evidence type="ECO:0000313" key="2">
    <source>
        <dbReference type="Proteomes" id="UP001244207"/>
    </source>
</evidence>
<dbReference type="Proteomes" id="UP001244207">
    <property type="component" value="Unassembled WGS sequence"/>
</dbReference>
<organism evidence="1 2">
    <name type="scientific">Glomerella acutata</name>
    <name type="common">Colletotrichum acutatum</name>
    <dbReference type="NCBI Taxonomy" id="27357"/>
    <lineage>
        <taxon>Eukaryota</taxon>
        <taxon>Fungi</taxon>
        <taxon>Dikarya</taxon>
        <taxon>Ascomycota</taxon>
        <taxon>Pezizomycotina</taxon>
        <taxon>Sordariomycetes</taxon>
        <taxon>Hypocreomycetidae</taxon>
        <taxon>Glomerellales</taxon>
        <taxon>Glomerellaceae</taxon>
        <taxon>Colletotrichum</taxon>
        <taxon>Colletotrichum acutatum species complex</taxon>
    </lineage>
</organism>
<accession>A0AAD8X9S6</accession>
<dbReference type="GeneID" id="85399931"/>
<protein>
    <submittedName>
        <fullName evidence="1">Uncharacterized protein</fullName>
    </submittedName>
</protein>
<keyword evidence="2" id="KW-1185">Reference proteome</keyword>
<evidence type="ECO:0000313" key="1">
    <source>
        <dbReference type="EMBL" id="KAK1712565.1"/>
    </source>
</evidence>
<sequence>MHPTLCCTATEQLFFSCRPLPGALFLPYLLTFCDATAVSRHGALRRLGNRRGSAVEPFAFFFFPSSSSVSGLLRNRPLVRGSGLGDTGLWITTGG</sequence>
<name>A0AAD8X9S6_GLOAC</name>
<dbReference type="EMBL" id="JAHMHS010000147">
    <property type="protein sequence ID" value="KAK1712565.1"/>
    <property type="molecule type" value="Genomic_DNA"/>
</dbReference>
<comment type="caution">
    <text evidence="1">The sequence shown here is derived from an EMBL/GenBank/DDBJ whole genome shotgun (WGS) entry which is preliminary data.</text>
</comment>